<dbReference type="EMBL" id="JBHSZV010000017">
    <property type="protein sequence ID" value="MFC7061718.1"/>
    <property type="molecule type" value="Genomic_DNA"/>
</dbReference>
<organism evidence="3 4">
    <name type="scientific">Halobacillus seohaensis</name>
    <dbReference type="NCBI Taxonomy" id="447421"/>
    <lineage>
        <taxon>Bacteria</taxon>
        <taxon>Bacillati</taxon>
        <taxon>Bacillota</taxon>
        <taxon>Bacilli</taxon>
        <taxon>Bacillales</taxon>
        <taxon>Bacillaceae</taxon>
        <taxon>Halobacillus</taxon>
    </lineage>
</organism>
<dbReference type="PANTHER" id="PTHR43798">
    <property type="entry name" value="MONOACYLGLYCEROL LIPASE"/>
    <property type="match status" value="1"/>
</dbReference>
<dbReference type="InterPro" id="IPR029058">
    <property type="entry name" value="AB_hydrolase_fold"/>
</dbReference>
<gene>
    <name evidence="3" type="ORF">ACFQIC_07590</name>
</gene>
<keyword evidence="4" id="KW-1185">Reference proteome</keyword>
<comment type="caution">
    <text evidence="3">The sequence shown here is derived from an EMBL/GenBank/DDBJ whole genome shotgun (WGS) entry which is preliminary data.</text>
</comment>
<sequence length="267" mass="30736">MLEYNVYSKVDGNEDLVLLHGIGGNSNVFYKQLKYYREYFNVITIHLPGHGNSPALEAYGENFSQNVVAQEVLKTLDFLEVDRAHFVGVSLGSVILHHLMKISPHRVTSAVLAGAITRFNLFSKFLLFVGRTIKSITPHFWIYYLFAHIIMPKANHKKSRDTFIVEAKKMRREDFIGWFNTFSKVAHSYDLVPKLTKRIPKLYVSGSEDHLFINTLQKDIKHDVSATFKMIEKCGHVCNIERYKEFNEITIDFLKGNCKVKSAKQIS</sequence>
<dbReference type="Gene3D" id="3.40.50.1820">
    <property type="entry name" value="alpha/beta hydrolase"/>
    <property type="match status" value="1"/>
</dbReference>
<evidence type="ECO:0000259" key="2">
    <source>
        <dbReference type="Pfam" id="PF00561"/>
    </source>
</evidence>
<dbReference type="GO" id="GO:0016787">
    <property type="term" value="F:hydrolase activity"/>
    <property type="evidence" value="ECO:0007669"/>
    <property type="project" value="UniProtKB-KW"/>
</dbReference>
<evidence type="ECO:0000313" key="3">
    <source>
        <dbReference type="EMBL" id="MFC7061718.1"/>
    </source>
</evidence>
<accession>A0ABW2EJZ6</accession>
<name>A0ABW2EJZ6_9BACI</name>
<dbReference type="InterPro" id="IPR000073">
    <property type="entry name" value="AB_hydrolase_1"/>
</dbReference>
<dbReference type="SUPFAM" id="SSF53474">
    <property type="entry name" value="alpha/beta-Hydrolases"/>
    <property type="match status" value="1"/>
</dbReference>
<keyword evidence="1 3" id="KW-0378">Hydrolase</keyword>
<dbReference type="PANTHER" id="PTHR43798:SF31">
    <property type="entry name" value="AB HYDROLASE SUPERFAMILY PROTEIN YCLE"/>
    <property type="match status" value="1"/>
</dbReference>
<dbReference type="Proteomes" id="UP001596410">
    <property type="component" value="Unassembled WGS sequence"/>
</dbReference>
<feature type="domain" description="AB hydrolase-1" evidence="2">
    <location>
        <begin position="16"/>
        <end position="126"/>
    </location>
</feature>
<dbReference type="Pfam" id="PF00561">
    <property type="entry name" value="Abhydrolase_1"/>
    <property type="match status" value="1"/>
</dbReference>
<protein>
    <submittedName>
        <fullName evidence="3">Alpha/beta fold hydrolase</fullName>
    </submittedName>
</protein>
<reference evidence="4" key="1">
    <citation type="journal article" date="2019" name="Int. J. Syst. Evol. Microbiol.">
        <title>The Global Catalogue of Microorganisms (GCM) 10K type strain sequencing project: providing services to taxonomists for standard genome sequencing and annotation.</title>
        <authorList>
            <consortium name="The Broad Institute Genomics Platform"/>
            <consortium name="The Broad Institute Genome Sequencing Center for Infectious Disease"/>
            <person name="Wu L."/>
            <person name="Ma J."/>
        </authorList>
    </citation>
    <scope>NUCLEOTIDE SEQUENCE [LARGE SCALE GENOMIC DNA]</scope>
    <source>
        <strain evidence="4">CGMCC 4.1621</strain>
    </source>
</reference>
<evidence type="ECO:0000313" key="4">
    <source>
        <dbReference type="Proteomes" id="UP001596410"/>
    </source>
</evidence>
<dbReference type="RefSeq" id="WP_204710916.1">
    <property type="nucleotide sequence ID" value="NZ_JBHSZV010000017.1"/>
</dbReference>
<proteinExistence type="predicted"/>
<evidence type="ECO:0000256" key="1">
    <source>
        <dbReference type="ARBA" id="ARBA00022801"/>
    </source>
</evidence>
<dbReference type="InterPro" id="IPR050266">
    <property type="entry name" value="AB_hydrolase_sf"/>
</dbReference>